<evidence type="ECO:0000259" key="3">
    <source>
        <dbReference type="Pfam" id="PF19305"/>
    </source>
</evidence>
<dbReference type="Pfam" id="PF19305">
    <property type="entry name" value="MmgE_PrpD_C"/>
    <property type="match status" value="1"/>
</dbReference>
<evidence type="ECO:0000313" key="5">
    <source>
        <dbReference type="Proteomes" id="UP000278222"/>
    </source>
</evidence>
<dbReference type="InterPro" id="IPR005656">
    <property type="entry name" value="MmgE_PrpD"/>
</dbReference>
<dbReference type="SUPFAM" id="SSF103378">
    <property type="entry name" value="2-methylcitrate dehydratase PrpD"/>
    <property type="match status" value="1"/>
</dbReference>
<proteinExistence type="inferred from homology"/>
<dbReference type="AlphaFoldDB" id="A0A3N1L0E4"/>
<dbReference type="PANTHER" id="PTHR16943">
    <property type="entry name" value="2-METHYLCITRATE DEHYDRATASE-RELATED"/>
    <property type="match status" value="1"/>
</dbReference>
<protein>
    <submittedName>
        <fullName evidence="4">2-methylcitrate dehydratase PrpD</fullName>
    </submittedName>
</protein>
<comment type="similarity">
    <text evidence="1">Belongs to the PrpD family.</text>
</comment>
<dbReference type="InterPro" id="IPR045337">
    <property type="entry name" value="MmgE_PrpD_C"/>
</dbReference>
<evidence type="ECO:0000259" key="2">
    <source>
        <dbReference type="Pfam" id="PF03972"/>
    </source>
</evidence>
<dbReference type="PANTHER" id="PTHR16943:SF8">
    <property type="entry name" value="2-METHYLCITRATE DEHYDRATASE"/>
    <property type="match status" value="1"/>
</dbReference>
<dbReference type="RefSeq" id="WP_170216590.1">
    <property type="nucleotide sequence ID" value="NZ_AP019700.1"/>
</dbReference>
<dbReference type="Proteomes" id="UP000278222">
    <property type="component" value="Unassembled WGS sequence"/>
</dbReference>
<dbReference type="InterPro" id="IPR042188">
    <property type="entry name" value="MmgE/PrpD_sf_2"/>
</dbReference>
<accession>A0A3N1L0E4</accession>
<dbReference type="Gene3D" id="3.30.1330.120">
    <property type="entry name" value="2-methylcitrate dehydratase PrpD"/>
    <property type="match status" value="1"/>
</dbReference>
<dbReference type="Gene3D" id="1.10.4100.10">
    <property type="entry name" value="2-methylcitrate dehydratase PrpD"/>
    <property type="match status" value="1"/>
</dbReference>
<organism evidence="4 5">
    <name type="scientific">Stella humosa</name>
    <dbReference type="NCBI Taxonomy" id="94"/>
    <lineage>
        <taxon>Bacteria</taxon>
        <taxon>Pseudomonadati</taxon>
        <taxon>Pseudomonadota</taxon>
        <taxon>Alphaproteobacteria</taxon>
        <taxon>Rhodospirillales</taxon>
        <taxon>Stellaceae</taxon>
        <taxon>Stella</taxon>
    </lineage>
</organism>
<dbReference type="GO" id="GO:0016829">
    <property type="term" value="F:lyase activity"/>
    <property type="evidence" value="ECO:0007669"/>
    <property type="project" value="InterPro"/>
</dbReference>
<keyword evidence="5" id="KW-1185">Reference proteome</keyword>
<feature type="domain" description="MmgE/PrpD C-terminal" evidence="3">
    <location>
        <begin position="278"/>
        <end position="431"/>
    </location>
</feature>
<dbReference type="InterPro" id="IPR042183">
    <property type="entry name" value="MmgE/PrpD_sf_1"/>
</dbReference>
<dbReference type="InterPro" id="IPR036148">
    <property type="entry name" value="MmgE/PrpD_sf"/>
</dbReference>
<comment type="caution">
    <text evidence="4">The sequence shown here is derived from an EMBL/GenBank/DDBJ whole genome shotgun (WGS) entry which is preliminary data.</text>
</comment>
<sequence>MATRGSGPLTEAWAKLVAGFTADSVPEPVRARALQMILDGSGALLAASDPKISTGRRIAGFVEGQGGAPQATIVGHGFRTSVVNAALANGTMGYTCDVEPHHPEGVLHPIAVMVPAALALAEHLGKPGRDLVAAVVLGCEIEYRLSMALGPVEQYNLGFHPSAVCGCFGATAAAAFLLGLDEAQVTKAFGLAGCQASGLMAWESDETENSRPFQMGMAARNGVTAAMLAAQGFGGPIGIFDHGHTVFGAFSRKAAQHHMTDELGTRWDGIMELAIKPYSSVSFLHPGLDSLLGIQRANNLAIEDVDSIVLRFPSSGTHCIDDNPLKSHCAQYILPVALSKTGLRVADLFTDRRLSEPEVARLSARVTVVQDDDLDKGFPNRYETVVEVTTTAGKTFSDKNGIARGYPEAPLTDAEVREKFARLTGAVASPKRIADLAAAIDGLWEAPGVERYAALMGAKPDNQ</sequence>
<dbReference type="InterPro" id="IPR045336">
    <property type="entry name" value="MmgE_PrpD_N"/>
</dbReference>
<dbReference type="EMBL" id="RJKX01000015">
    <property type="protein sequence ID" value="ROP84499.1"/>
    <property type="molecule type" value="Genomic_DNA"/>
</dbReference>
<dbReference type="Pfam" id="PF03972">
    <property type="entry name" value="MmgE_PrpD_N"/>
    <property type="match status" value="1"/>
</dbReference>
<evidence type="ECO:0000313" key="4">
    <source>
        <dbReference type="EMBL" id="ROP84499.1"/>
    </source>
</evidence>
<gene>
    <name evidence="4" type="ORF">EDC65_3853</name>
</gene>
<feature type="domain" description="MmgE/PrpD N-terminal" evidence="2">
    <location>
        <begin position="14"/>
        <end position="253"/>
    </location>
</feature>
<reference evidence="4 5" key="1">
    <citation type="submission" date="2018-11" db="EMBL/GenBank/DDBJ databases">
        <title>Genomic Encyclopedia of Type Strains, Phase IV (KMG-IV): sequencing the most valuable type-strain genomes for metagenomic binning, comparative biology and taxonomic classification.</title>
        <authorList>
            <person name="Goeker M."/>
        </authorList>
    </citation>
    <scope>NUCLEOTIDE SEQUENCE [LARGE SCALE GENOMIC DNA]</scope>
    <source>
        <strain evidence="4 5">DSM 5900</strain>
    </source>
</reference>
<name>A0A3N1L0E4_9PROT</name>
<evidence type="ECO:0000256" key="1">
    <source>
        <dbReference type="ARBA" id="ARBA00006174"/>
    </source>
</evidence>